<evidence type="ECO:0000256" key="1">
    <source>
        <dbReference type="ARBA" id="ARBA00003237"/>
    </source>
</evidence>
<evidence type="ECO:0000256" key="3">
    <source>
        <dbReference type="ARBA" id="ARBA00009400"/>
    </source>
</evidence>
<keyword evidence="14" id="KW-1185">Reference proteome</keyword>
<comment type="pathway">
    <text evidence="2">Cofactor biosynthesis; NAD(+) biosynthesis; nicotinate D-ribonucleotide from quinolinate: step 1/1.</text>
</comment>
<evidence type="ECO:0000256" key="7">
    <source>
        <dbReference type="ARBA" id="ARBA00022679"/>
    </source>
</evidence>
<dbReference type="SUPFAM" id="SSF51690">
    <property type="entry name" value="Nicotinate/Quinolinate PRTase C-terminal domain-like"/>
    <property type="match status" value="1"/>
</dbReference>
<dbReference type="InterPro" id="IPR002638">
    <property type="entry name" value="Quinolinate_PRibosylTrfase_C"/>
</dbReference>
<evidence type="ECO:0000259" key="12">
    <source>
        <dbReference type="Pfam" id="PF02749"/>
    </source>
</evidence>
<comment type="catalytic activity">
    <reaction evidence="9">
        <text>nicotinate beta-D-ribonucleotide + CO2 + diphosphate = quinolinate + 5-phospho-alpha-D-ribose 1-diphosphate + 2 H(+)</text>
        <dbReference type="Rhea" id="RHEA:12733"/>
        <dbReference type="ChEBI" id="CHEBI:15378"/>
        <dbReference type="ChEBI" id="CHEBI:16526"/>
        <dbReference type="ChEBI" id="CHEBI:29959"/>
        <dbReference type="ChEBI" id="CHEBI:33019"/>
        <dbReference type="ChEBI" id="CHEBI:57502"/>
        <dbReference type="ChEBI" id="CHEBI:58017"/>
        <dbReference type="EC" id="2.4.2.19"/>
    </reaction>
</comment>
<dbReference type="Gene3D" id="3.20.20.70">
    <property type="entry name" value="Aldolase class I"/>
    <property type="match status" value="1"/>
</dbReference>
<dbReference type="RefSeq" id="WP_379747611.1">
    <property type="nucleotide sequence ID" value="NZ_JBHTCP010000012.1"/>
</dbReference>
<evidence type="ECO:0000313" key="14">
    <source>
        <dbReference type="Proteomes" id="UP001596549"/>
    </source>
</evidence>
<dbReference type="Pfam" id="PF01729">
    <property type="entry name" value="QRPTase_C"/>
    <property type="match status" value="1"/>
</dbReference>
<dbReference type="InterPro" id="IPR027277">
    <property type="entry name" value="NadC/ModD"/>
</dbReference>
<dbReference type="CDD" id="cd01572">
    <property type="entry name" value="QPRTase"/>
    <property type="match status" value="1"/>
</dbReference>
<name>A0ABW2NPJ1_9BACL</name>
<dbReference type="NCBIfam" id="TIGR00078">
    <property type="entry name" value="nadC"/>
    <property type="match status" value="1"/>
</dbReference>
<dbReference type="PANTHER" id="PTHR32179:SF3">
    <property type="entry name" value="NICOTINATE-NUCLEOTIDE PYROPHOSPHORYLASE [CARBOXYLATING]"/>
    <property type="match status" value="1"/>
</dbReference>
<comment type="function">
    <text evidence="1">Involved in the catabolism of quinolinic acid (QA).</text>
</comment>
<evidence type="ECO:0000313" key="13">
    <source>
        <dbReference type="EMBL" id="MFC7371234.1"/>
    </source>
</evidence>
<dbReference type="Proteomes" id="UP001596549">
    <property type="component" value="Unassembled WGS sequence"/>
</dbReference>
<dbReference type="PIRSF" id="PIRSF006250">
    <property type="entry name" value="NadC_ModD"/>
    <property type="match status" value="1"/>
</dbReference>
<evidence type="ECO:0000256" key="10">
    <source>
        <dbReference type="PIRNR" id="PIRNR006250"/>
    </source>
</evidence>
<proteinExistence type="inferred from homology"/>
<protein>
    <recommendedName>
        <fullName evidence="4">nicotinate-nucleotide diphosphorylase (carboxylating)</fullName>
        <ecNumber evidence="4">2.4.2.19</ecNumber>
    </recommendedName>
    <alternativeName>
        <fullName evidence="8">Quinolinate phosphoribosyltransferase [decarboxylating]</fullName>
    </alternativeName>
</protein>
<comment type="caution">
    <text evidence="13">The sequence shown here is derived from an EMBL/GenBank/DDBJ whole genome shotgun (WGS) entry which is preliminary data.</text>
</comment>
<evidence type="ECO:0000256" key="8">
    <source>
        <dbReference type="ARBA" id="ARBA00033102"/>
    </source>
</evidence>
<dbReference type="GO" id="GO:0004514">
    <property type="term" value="F:nicotinate-nucleotide diphosphorylase (carboxylating) activity"/>
    <property type="evidence" value="ECO:0007669"/>
    <property type="project" value="UniProtKB-EC"/>
</dbReference>
<feature type="domain" description="Quinolinate phosphoribosyl transferase C-terminal" evidence="11">
    <location>
        <begin position="107"/>
        <end position="270"/>
    </location>
</feature>
<evidence type="ECO:0000259" key="11">
    <source>
        <dbReference type="Pfam" id="PF01729"/>
    </source>
</evidence>
<comment type="similarity">
    <text evidence="3 10">Belongs to the NadC/ModD family.</text>
</comment>
<dbReference type="InterPro" id="IPR013785">
    <property type="entry name" value="Aldolase_TIM"/>
</dbReference>
<keyword evidence="6 10" id="KW-0328">Glycosyltransferase</keyword>
<dbReference type="EMBL" id="JBHTCP010000012">
    <property type="protein sequence ID" value="MFC7371234.1"/>
    <property type="molecule type" value="Genomic_DNA"/>
</dbReference>
<dbReference type="EC" id="2.4.2.19" evidence="4"/>
<accession>A0ABW2NPJ1</accession>
<gene>
    <name evidence="13" type="primary">nadC</name>
    <name evidence="13" type="ORF">ACFQPF_06065</name>
</gene>
<keyword evidence="5" id="KW-0662">Pyridine nucleotide biosynthesis</keyword>
<dbReference type="Pfam" id="PF02749">
    <property type="entry name" value="QRPTase_N"/>
    <property type="match status" value="1"/>
</dbReference>
<evidence type="ECO:0000256" key="9">
    <source>
        <dbReference type="ARBA" id="ARBA00047445"/>
    </source>
</evidence>
<dbReference type="InterPro" id="IPR036068">
    <property type="entry name" value="Nicotinate_pribotase-like_C"/>
</dbReference>
<dbReference type="SUPFAM" id="SSF54675">
    <property type="entry name" value="Nicotinate/Quinolinate PRTase N-terminal domain-like"/>
    <property type="match status" value="1"/>
</dbReference>
<reference evidence="14" key="1">
    <citation type="journal article" date="2019" name="Int. J. Syst. Evol. Microbiol.">
        <title>The Global Catalogue of Microorganisms (GCM) 10K type strain sequencing project: providing services to taxonomists for standard genome sequencing and annotation.</title>
        <authorList>
            <consortium name="The Broad Institute Genomics Platform"/>
            <consortium name="The Broad Institute Genome Sequencing Center for Infectious Disease"/>
            <person name="Wu L."/>
            <person name="Ma J."/>
        </authorList>
    </citation>
    <scope>NUCLEOTIDE SEQUENCE [LARGE SCALE GENOMIC DNA]</scope>
    <source>
        <strain evidence="14">NBRC 106396</strain>
    </source>
</reference>
<evidence type="ECO:0000256" key="4">
    <source>
        <dbReference type="ARBA" id="ARBA00011944"/>
    </source>
</evidence>
<dbReference type="InterPro" id="IPR037128">
    <property type="entry name" value="Quinolinate_PRibosylTase_N_sf"/>
</dbReference>
<evidence type="ECO:0000256" key="5">
    <source>
        <dbReference type="ARBA" id="ARBA00022642"/>
    </source>
</evidence>
<dbReference type="PANTHER" id="PTHR32179">
    <property type="entry name" value="NICOTINATE-NUCLEOTIDE PYROPHOSPHORYLASE [CARBOXYLATING]"/>
    <property type="match status" value="1"/>
</dbReference>
<dbReference type="InterPro" id="IPR022412">
    <property type="entry name" value="Quinolinate_PRibosylTrfase_N"/>
</dbReference>
<dbReference type="InterPro" id="IPR004393">
    <property type="entry name" value="NadC"/>
</dbReference>
<feature type="domain" description="Quinolinate phosphoribosyl transferase N-terminal" evidence="12">
    <location>
        <begin position="23"/>
        <end position="105"/>
    </location>
</feature>
<evidence type="ECO:0000256" key="6">
    <source>
        <dbReference type="ARBA" id="ARBA00022676"/>
    </source>
</evidence>
<organism evidence="13 14">
    <name type="scientific">Fictibacillus iocasae</name>
    <dbReference type="NCBI Taxonomy" id="2715437"/>
    <lineage>
        <taxon>Bacteria</taxon>
        <taxon>Bacillati</taxon>
        <taxon>Bacillota</taxon>
        <taxon>Bacilli</taxon>
        <taxon>Bacillales</taxon>
        <taxon>Fictibacillaceae</taxon>
        <taxon>Fictibacillus</taxon>
    </lineage>
</organism>
<sequence>MNKLLLLHKLQEFFLEDIGTGDVSAQLIGNERTLAVLQAKEDGVFCGTEVLKEGYLLLDKSITFLFFVRDGEAVKAGDVLMEVKGPAQAILAGERVLLNLVQRMSGIASATKKACQLAGSNVRITDTRKTAPGLRMFDKYAVTCGGGYSHRYGLYDGIMLKDNHIAAFGSIANAIKAARAASGHMTKVEVEIETYEQLQEAIQADADIIMFDNLQPEVINEWLQVVPNHIITEASGGITPERLKQFGSTGVGYISLGYLTHSVKSLDISLTVKGAVKHDTVANVSK</sequence>
<dbReference type="Gene3D" id="3.90.1170.20">
    <property type="entry name" value="Quinolinate phosphoribosyl transferase, N-terminal domain"/>
    <property type="match status" value="1"/>
</dbReference>
<keyword evidence="7 10" id="KW-0808">Transferase</keyword>
<evidence type="ECO:0000256" key="2">
    <source>
        <dbReference type="ARBA" id="ARBA00004893"/>
    </source>
</evidence>